<gene>
    <name evidence="2" type="ORF">CLF_110187</name>
</gene>
<feature type="compositionally biased region" description="Basic and acidic residues" evidence="1">
    <location>
        <begin position="248"/>
        <end position="271"/>
    </location>
</feature>
<keyword evidence="3" id="KW-1185">Reference proteome</keyword>
<dbReference type="Proteomes" id="UP000008909">
    <property type="component" value="Unassembled WGS sequence"/>
</dbReference>
<dbReference type="AlphaFoldDB" id="G7YKE0"/>
<feature type="compositionally biased region" description="Polar residues" evidence="1">
    <location>
        <begin position="298"/>
        <end position="321"/>
    </location>
</feature>
<evidence type="ECO:0000313" key="2">
    <source>
        <dbReference type="EMBL" id="GAA53422.1"/>
    </source>
</evidence>
<feature type="region of interest" description="Disordered" evidence="1">
    <location>
        <begin position="293"/>
        <end position="336"/>
    </location>
</feature>
<protein>
    <submittedName>
        <fullName evidence="2">Uncharacterized protein</fullName>
    </submittedName>
</protein>
<feature type="region of interest" description="Disordered" evidence="1">
    <location>
        <begin position="248"/>
        <end position="278"/>
    </location>
</feature>
<organism evidence="2 3">
    <name type="scientific">Clonorchis sinensis</name>
    <name type="common">Chinese liver fluke</name>
    <dbReference type="NCBI Taxonomy" id="79923"/>
    <lineage>
        <taxon>Eukaryota</taxon>
        <taxon>Metazoa</taxon>
        <taxon>Spiralia</taxon>
        <taxon>Lophotrochozoa</taxon>
        <taxon>Platyhelminthes</taxon>
        <taxon>Trematoda</taxon>
        <taxon>Digenea</taxon>
        <taxon>Opisthorchiida</taxon>
        <taxon>Opisthorchiata</taxon>
        <taxon>Opisthorchiidae</taxon>
        <taxon>Clonorchis</taxon>
    </lineage>
</organism>
<proteinExistence type="predicted"/>
<evidence type="ECO:0000313" key="3">
    <source>
        <dbReference type="Proteomes" id="UP000008909"/>
    </source>
</evidence>
<reference key="2">
    <citation type="submission" date="2011-10" db="EMBL/GenBank/DDBJ databases">
        <title>The genome and transcriptome sequence of Clonorchis sinensis provide insights into the carcinogenic liver fluke.</title>
        <authorList>
            <person name="Wang X."/>
            <person name="Huang Y."/>
            <person name="Chen W."/>
            <person name="Liu H."/>
            <person name="Guo L."/>
            <person name="Chen Y."/>
            <person name="Luo F."/>
            <person name="Zhou W."/>
            <person name="Sun J."/>
            <person name="Mao Q."/>
            <person name="Liang P."/>
            <person name="Zhou C."/>
            <person name="Tian Y."/>
            <person name="Men J."/>
            <person name="Lv X."/>
            <person name="Huang L."/>
            <person name="Zhou J."/>
            <person name="Hu Y."/>
            <person name="Li R."/>
            <person name="Zhang F."/>
            <person name="Lei H."/>
            <person name="Li X."/>
            <person name="Hu X."/>
            <person name="Liang C."/>
            <person name="Xu J."/>
            <person name="Wu Z."/>
            <person name="Yu X."/>
        </authorList>
    </citation>
    <scope>NUCLEOTIDE SEQUENCE</scope>
    <source>
        <strain>Henan</strain>
    </source>
</reference>
<reference evidence="2" key="1">
    <citation type="journal article" date="2011" name="Genome Biol.">
        <title>The draft genome of the carcinogenic human liver fluke Clonorchis sinensis.</title>
        <authorList>
            <person name="Wang X."/>
            <person name="Chen W."/>
            <person name="Huang Y."/>
            <person name="Sun J."/>
            <person name="Men J."/>
            <person name="Liu H."/>
            <person name="Luo F."/>
            <person name="Guo L."/>
            <person name="Lv X."/>
            <person name="Deng C."/>
            <person name="Zhou C."/>
            <person name="Fan Y."/>
            <person name="Li X."/>
            <person name="Huang L."/>
            <person name="Hu Y."/>
            <person name="Liang C."/>
            <person name="Hu X."/>
            <person name="Xu J."/>
            <person name="Yu X."/>
        </authorList>
    </citation>
    <scope>NUCLEOTIDE SEQUENCE [LARGE SCALE GENOMIC DNA]</scope>
    <source>
        <strain evidence="2">Henan</strain>
    </source>
</reference>
<evidence type="ECO:0000256" key="1">
    <source>
        <dbReference type="SAM" id="MobiDB-lite"/>
    </source>
</evidence>
<feature type="non-terminal residue" evidence="2">
    <location>
        <position position="336"/>
    </location>
</feature>
<accession>G7YKE0</accession>
<dbReference type="EMBL" id="DF143491">
    <property type="protein sequence ID" value="GAA53422.1"/>
    <property type="molecule type" value="Genomic_DNA"/>
</dbReference>
<sequence length="336" mass="36608">MSLHFEGTRRMPKTGITVDTIQQGLCSASVIKDEGDAVWVLQINKIRTSDNLNTGVLKAFQRQETVVGRNCTRLKIYRWQFGAATAVKPNPRKLGQKFGTLAGPAPSRAMIGRKSGLNSQSRPNIGRMPNAKDASRMYSYSASSRNQVTSQYSLLSAVIDAKLESFSKALTDANTKNAATWTKVDKELSSLNEYLALSTPDPLAAKKVIQLSDAAIKTATASLVDRRKILERAISLQKTNSTIRRLSENRPLDARKLGHSNSREEVRKRLSDGASSADPKLNAKPIVVIAPCAPEGTPRQTTAAPDSNLYSTTADFSNSKGSDALEEASLTWTERP</sequence>
<name>G7YKE0_CLOSI</name>